<evidence type="ECO:0000313" key="2">
    <source>
        <dbReference type="EMBL" id="CAI5445534.1"/>
    </source>
</evidence>
<evidence type="ECO:0000256" key="1">
    <source>
        <dbReference type="SAM" id="MobiDB-lite"/>
    </source>
</evidence>
<gene>
    <name evidence="2" type="ORF">CAMP_LOCUS8171</name>
</gene>
<feature type="compositionally biased region" description="Acidic residues" evidence="1">
    <location>
        <begin position="522"/>
        <end position="537"/>
    </location>
</feature>
<dbReference type="EMBL" id="CANHGI010000003">
    <property type="protein sequence ID" value="CAI5445534.1"/>
    <property type="molecule type" value="Genomic_DNA"/>
</dbReference>
<feature type="region of interest" description="Disordered" evidence="1">
    <location>
        <begin position="409"/>
        <end position="436"/>
    </location>
</feature>
<feature type="compositionally biased region" description="Pro residues" evidence="1">
    <location>
        <begin position="351"/>
        <end position="361"/>
    </location>
</feature>
<reference evidence="2" key="1">
    <citation type="submission" date="2022-11" db="EMBL/GenBank/DDBJ databases">
        <authorList>
            <person name="Kikuchi T."/>
        </authorList>
    </citation>
    <scope>NUCLEOTIDE SEQUENCE</scope>
    <source>
        <strain evidence="2">PS1010</strain>
    </source>
</reference>
<sequence length="537" mass="60216">MSDEVILTPTIKSRKKIDKSMIGVPMDFRHLAHCENKTESEKNQIRTSVNVIDAVNQPHYYQRPTSSTTTSLRSILKKENISLDEVFRAPSPSPSNNKISNARGYVNQPTSHTYQNIIIGNRPSTKTHQAPPPPLPGGAKPKLIGTDEEMEVNSSPPPVVFRQISSTPAPVELEQPEILTPDVIFAPKPNSIIIERPDMLMSFSLGLDAVIPVQEEVSFEFPIQEKIVEETPILFSQSPPNNEYLSEMNSKMSTIRSTSAQGKEILDDLDDWLDELDDFDREKLSTISTDESGYPTLASPQDRQFIEFLVDKYSLGVEPETVRVKKPIPSTKKNHAPIPSFDPSSDNRPKSLPPNRPPPSYDTPSYEAPSNLITTKMLAKQNAIDLRSTISSDTIPPELSKYFDEKKKWRNSTPGTISSGITDFSTTSSRNEQSDDVLSIVSERSDLNEIEIEEINEAILPPIPLPRKKLAVSKEDENFDMKTDLSKETADENSNVKPEVDEAKLTISEETPDENCNVKNEEEIEDEEDEETFVCRF</sequence>
<accession>A0A9P1IHE7</accession>
<dbReference type="GO" id="GO:0031267">
    <property type="term" value="F:small GTPase binding"/>
    <property type="evidence" value="ECO:0007669"/>
    <property type="project" value="InterPro"/>
</dbReference>
<keyword evidence="3" id="KW-1185">Reference proteome</keyword>
<protein>
    <recommendedName>
        <fullName evidence="4">CRIB domain-containing protein</fullName>
    </recommendedName>
</protein>
<feature type="region of interest" description="Disordered" evidence="1">
    <location>
        <begin position="324"/>
        <end position="368"/>
    </location>
</feature>
<feature type="compositionally biased region" description="Polar residues" evidence="1">
    <location>
        <begin position="411"/>
        <end position="431"/>
    </location>
</feature>
<comment type="caution">
    <text evidence="2">The sequence shown here is derived from an EMBL/GenBank/DDBJ whole genome shotgun (WGS) entry which is preliminary data.</text>
</comment>
<feature type="region of interest" description="Disordered" evidence="1">
    <location>
        <begin position="480"/>
        <end position="537"/>
    </location>
</feature>
<dbReference type="AlphaFoldDB" id="A0A9P1IHE7"/>
<feature type="compositionally biased region" description="Basic and acidic residues" evidence="1">
    <location>
        <begin position="480"/>
        <end position="490"/>
    </location>
</feature>
<organism evidence="2 3">
    <name type="scientific">Caenorhabditis angaria</name>
    <dbReference type="NCBI Taxonomy" id="860376"/>
    <lineage>
        <taxon>Eukaryota</taxon>
        <taxon>Metazoa</taxon>
        <taxon>Ecdysozoa</taxon>
        <taxon>Nematoda</taxon>
        <taxon>Chromadorea</taxon>
        <taxon>Rhabditida</taxon>
        <taxon>Rhabditina</taxon>
        <taxon>Rhabditomorpha</taxon>
        <taxon>Rhabditoidea</taxon>
        <taxon>Rhabditidae</taxon>
        <taxon>Peloderinae</taxon>
        <taxon>Caenorhabditis</taxon>
    </lineage>
</organism>
<dbReference type="GO" id="GO:0035023">
    <property type="term" value="P:regulation of Rho protein signal transduction"/>
    <property type="evidence" value="ECO:0007669"/>
    <property type="project" value="InterPro"/>
</dbReference>
<dbReference type="PANTHER" id="PTHR13502">
    <property type="entry name" value="CDC42 SMALL EFFECTOR PROTEIN HOMOLOG"/>
    <property type="match status" value="1"/>
</dbReference>
<proteinExistence type="predicted"/>
<evidence type="ECO:0008006" key="4">
    <source>
        <dbReference type="Google" id="ProtNLM"/>
    </source>
</evidence>
<dbReference type="Proteomes" id="UP001152747">
    <property type="component" value="Unassembled WGS sequence"/>
</dbReference>
<feature type="region of interest" description="Disordered" evidence="1">
    <location>
        <begin position="89"/>
        <end position="111"/>
    </location>
</feature>
<dbReference type="PANTHER" id="PTHR13502:SF9">
    <property type="entry name" value="CRIB DOMAIN-CONTAINING PROTEIN"/>
    <property type="match status" value="1"/>
</dbReference>
<name>A0A9P1IHE7_9PELO</name>
<dbReference type="OrthoDB" id="5832373at2759"/>
<evidence type="ECO:0000313" key="3">
    <source>
        <dbReference type="Proteomes" id="UP001152747"/>
    </source>
</evidence>
<dbReference type="InterPro" id="IPR039056">
    <property type="entry name" value="SPEC"/>
</dbReference>